<reference evidence="1" key="1">
    <citation type="journal article" date="2022" name="Arch. Microbiol.">
        <title>Pseudodesulfovibrio sediminis sp. nov., a mesophilic and neutrophilic sulfate-reducing bacterium isolated from sediment of a brackish lake.</title>
        <authorList>
            <person name="Takahashi A."/>
            <person name="Kojima H."/>
            <person name="Watanabe M."/>
            <person name="Fukui M."/>
        </authorList>
    </citation>
    <scope>NUCLEOTIDE SEQUENCE</scope>
    <source>
        <strain evidence="1">SF6</strain>
    </source>
</reference>
<dbReference type="EMBL" id="AP024485">
    <property type="protein sequence ID" value="BCS87023.1"/>
    <property type="molecule type" value="Genomic_DNA"/>
</dbReference>
<dbReference type="SUPFAM" id="SSF53649">
    <property type="entry name" value="Alkaline phosphatase-like"/>
    <property type="match status" value="1"/>
</dbReference>
<dbReference type="InterPro" id="IPR017850">
    <property type="entry name" value="Alkaline_phosphatase_core_sf"/>
</dbReference>
<keyword evidence="2" id="KW-1185">Reference proteome</keyword>
<accession>A0ABN6ELY3</accession>
<evidence type="ECO:0000313" key="2">
    <source>
        <dbReference type="Proteomes" id="UP001053296"/>
    </source>
</evidence>
<dbReference type="RefSeq" id="WP_229592830.1">
    <property type="nucleotide sequence ID" value="NZ_AP024485.1"/>
</dbReference>
<organism evidence="1 2">
    <name type="scientific">Pseudodesulfovibrio sediminis</name>
    <dbReference type="NCBI Taxonomy" id="2810563"/>
    <lineage>
        <taxon>Bacteria</taxon>
        <taxon>Pseudomonadati</taxon>
        <taxon>Thermodesulfobacteriota</taxon>
        <taxon>Desulfovibrionia</taxon>
        <taxon>Desulfovibrionales</taxon>
        <taxon>Desulfovibrionaceae</taxon>
    </lineage>
</organism>
<proteinExistence type="predicted"/>
<dbReference type="InterPro" id="IPR002591">
    <property type="entry name" value="Phosphodiest/P_Trfase"/>
</dbReference>
<dbReference type="Pfam" id="PF01663">
    <property type="entry name" value="Phosphodiest"/>
    <property type="match status" value="1"/>
</dbReference>
<sequence>MSLLLSSESRKRLVVLGLDGVPLAVAKTLGVSLPNMGRIAQEATTVQAELPELSPVNWTSFFTGAGPEEHGIFGFSHINPKTYALRITNRNDISGPTIFDRLGEAGFVSRFINLPNTYPVQPMRGMGISGFVSQELRHAAYPPFLAGKLSEAGYVLEADTSRGRSDLNYLLDELRQTLTSRLNALEMLWNDLSWDCFVHVFTETDRLFHFFMDAVLHQDNPLHMACMTFLAEWDHALGVFLNKFDALSGPKRLLVMADHGFSELKTEVCLNTWLKKQGYLSLTAPPDDEWDPSKISDNSKAFALDPGRIYIHTQERFGRGRISPEERATLLTSLSRELSALTFKGEKVLEAVHLGSKLYPGADSDQLPDLLCQSCPGFDLKAKFDRKEIFGLHGRTGTHTMDGAIFSDTAGAHPEQMRHIGREILQYFGLQIDT</sequence>
<gene>
    <name evidence="1" type="ORF">PSDVSF_02650</name>
</gene>
<evidence type="ECO:0000313" key="1">
    <source>
        <dbReference type="EMBL" id="BCS87023.1"/>
    </source>
</evidence>
<dbReference type="Proteomes" id="UP001053296">
    <property type="component" value="Chromosome"/>
</dbReference>
<dbReference type="Gene3D" id="3.40.720.10">
    <property type="entry name" value="Alkaline Phosphatase, subunit A"/>
    <property type="match status" value="1"/>
</dbReference>
<name>A0ABN6ELY3_9BACT</name>
<protein>
    <submittedName>
        <fullName evidence="1">Phosphodiesterase</fullName>
    </submittedName>
</protein>